<evidence type="ECO:0000313" key="1">
    <source>
        <dbReference type="EMBL" id="JAD43165.1"/>
    </source>
</evidence>
<accession>A0A0A9A2F0</accession>
<reference evidence="1" key="2">
    <citation type="journal article" date="2015" name="Data Brief">
        <title>Shoot transcriptome of the giant reed, Arundo donax.</title>
        <authorList>
            <person name="Barrero R.A."/>
            <person name="Guerrero F.D."/>
            <person name="Moolhuijzen P."/>
            <person name="Goolsby J.A."/>
            <person name="Tidwell J."/>
            <person name="Bellgard S.E."/>
            <person name="Bellgard M.I."/>
        </authorList>
    </citation>
    <scope>NUCLEOTIDE SEQUENCE</scope>
    <source>
        <tissue evidence="1">Shoot tissue taken approximately 20 cm above the soil surface</tissue>
    </source>
</reference>
<organism evidence="1">
    <name type="scientific">Arundo donax</name>
    <name type="common">Giant reed</name>
    <name type="synonym">Donax arundinaceus</name>
    <dbReference type="NCBI Taxonomy" id="35708"/>
    <lineage>
        <taxon>Eukaryota</taxon>
        <taxon>Viridiplantae</taxon>
        <taxon>Streptophyta</taxon>
        <taxon>Embryophyta</taxon>
        <taxon>Tracheophyta</taxon>
        <taxon>Spermatophyta</taxon>
        <taxon>Magnoliopsida</taxon>
        <taxon>Liliopsida</taxon>
        <taxon>Poales</taxon>
        <taxon>Poaceae</taxon>
        <taxon>PACMAD clade</taxon>
        <taxon>Arundinoideae</taxon>
        <taxon>Arundineae</taxon>
        <taxon>Arundo</taxon>
    </lineage>
</organism>
<proteinExistence type="predicted"/>
<protein>
    <submittedName>
        <fullName evidence="1">Uncharacterized protein</fullName>
    </submittedName>
</protein>
<sequence>MPVGDKQTSRFLTADLSVQFPKYHTFSKN</sequence>
<name>A0A0A9A2F0_ARUDO</name>
<reference evidence="1" key="1">
    <citation type="submission" date="2014-09" db="EMBL/GenBank/DDBJ databases">
        <authorList>
            <person name="Magalhaes I.L.F."/>
            <person name="Oliveira U."/>
            <person name="Santos F.R."/>
            <person name="Vidigal T.H.D.A."/>
            <person name="Brescovit A.D."/>
            <person name="Santos A.J."/>
        </authorList>
    </citation>
    <scope>NUCLEOTIDE SEQUENCE</scope>
    <source>
        <tissue evidence="1">Shoot tissue taken approximately 20 cm above the soil surface</tissue>
    </source>
</reference>
<dbReference type="AlphaFoldDB" id="A0A0A9A2F0"/>
<dbReference type="EMBL" id="GBRH01254730">
    <property type="protein sequence ID" value="JAD43165.1"/>
    <property type="molecule type" value="Transcribed_RNA"/>
</dbReference>